<dbReference type="PROSITE" id="PS50931">
    <property type="entry name" value="HTH_LYSR"/>
    <property type="match status" value="1"/>
</dbReference>
<keyword evidence="2" id="KW-0805">Transcription regulation</keyword>
<dbReference type="GO" id="GO:0003677">
    <property type="term" value="F:DNA binding"/>
    <property type="evidence" value="ECO:0007669"/>
    <property type="project" value="UniProtKB-KW"/>
</dbReference>
<dbReference type="FunFam" id="1.10.10.10:FF:000001">
    <property type="entry name" value="LysR family transcriptional regulator"/>
    <property type="match status" value="1"/>
</dbReference>
<dbReference type="PRINTS" id="PR00039">
    <property type="entry name" value="HTHLYSR"/>
</dbReference>
<proteinExistence type="inferred from homology"/>
<comment type="similarity">
    <text evidence="1">Belongs to the LysR transcriptional regulatory family.</text>
</comment>
<gene>
    <name evidence="6" type="ORF">PO878_02860</name>
</gene>
<dbReference type="PANTHER" id="PTHR30346:SF28">
    <property type="entry name" value="HTH-TYPE TRANSCRIPTIONAL REGULATOR CYNR"/>
    <property type="match status" value="1"/>
</dbReference>
<evidence type="ECO:0000256" key="2">
    <source>
        <dbReference type="ARBA" id="ARBA00023015"/>
    </source>
</evidence>
<protein>
    <submittedName>
        <fullName evidence="6">LysR family transcriptional regulator</fullName>
    </submittedName>
</protein>
<dbReference type="KEGG" id="ima:PO878_02860"/>
<evidence type="ECO:0000256" key="3">
    <source>
        <dbReference type="ARBA" id="ARBA00023125"/>
    </source>
</evidence>
<keyword evidence="3" id="KW-0238">DNA-binding</keyword>
<feature type="domain" description="HTH lysR-type" evidence="5">
    <location>
        <begin position="8"/>
        <end position="65"/>
    </location>
</feature>
<dbReference type="InterPro" id="IPR005119">
    <property type="entry name" value="LysR_subst-bd"/>
</dbReference>
<evidence type="ECO:0000313" key="7">
    <source>
        <dbReference type="Proteomes" id="UP001216390"/>
    </source>
</evidence>
<reference evidence="6" key="1">
    <citation type="submission" date="2023-01" db="EMBL/GenBank/DDBJ databases">
        <title>The diversity of Class Acidimicrobiia in South China Sea sediment environments and the proposal of Iamia marina sp. nov., a novel species of the genus Iamia.</title>
        <authorList>
            <person name="He Y."/>
            <person name="Tian X."/>
        </authorList>
    </citation>
    <scope>NUCLEOTIDE SEQUENCE</scope>
    <source>
        <strain evidence="6">DSM 19957</strain>
    </source>
</reference>
<dbReference type="Gene3D" id="1.10.10.10">
    <property type="entry name" value="Winged helix-like DNA-binding domain superfamily/Winged helix DNA-binding domain"/>
    <property type="match status" value="1"/>
</dbReference>
<sequence length="298" mass="30765">MDELSADLSLRQLEYLVAVVDLGSLTRAAALLSVTQPTVSHQLAALERSAGVALLAREGRAVRPTEAGRALADAGREVLEVGRRGLDRARRTGTVGEVVEVGVVASLAATILPPALAAWHQAEPGVEVRVREHLRRDDLAASVLAGRADVGIGAPPPRAPGRVQPLGQERYVVVAPPALGLGPGPVAPASLATHEWVLFTPDHGLHDLVQEVCAAAGFSPRAAVRTGQIDTAVRLAAAGLGPTLVPAISVPADLAALARPLRPAVARPVAAFGPGLDRPAVRRLLALLTPTRTGLDPP</sequence>
<dbReference type="CDD" id="cd05466">
    <property type="entry name" value="PBP2_LTTR_substrate"/>
    <property type="match status" value="1"/>
</dbReference>
<accession>A0AAE9Y6W7</accession>
<dbReference type="Pfam" id="PF00126">
    <property type="entry name" value="HTH_1"/>
    <property type="match status" value="1"/>
</dbReference>
<dbReference type="InterPro" id="IPR036390">
    <property type="entry name" value="WH_DNA-bd_sf"/>
</dbReference>
<dbReference type="GO" id="GO:0003700">
    <property type="term" value="F:DNA-binding transcription factor activity"/>
    <property type="evidence" value="ECO:0007669"/>
    <property type="project" value="InterPro"/>
</dbReference>
<dbReference type="GO" id="GO:0032993">
    <property type="term" value="C:protein-DNA complex"/>
    <property type="evidence" value="ECO:0007669"/>
    <property type="project" value="TreeGrafter"/>
</dbReference>
<dbReference type="PANTHER" id="PTHR30346">
    <property type="entry name" value="TRANSCRIPTIONAL DUAL REGULATOR HCAR-RELATED"/>
    <property type="match status" value="1"/>
</dbReference>
<evidence type="ECO:0000256" key="1">
    <source>
        <dbReference type="ARBA" id="ARBA00009437"/>
    </source>
</evidence>
<evidence type="ECO:0000256" key="4">
    <source>
        <dbReference type="ARBA" id="ARBA00023163"/>
    </source>
</evidence>
<dbReference type="InterPro" id="IPR000847">
    <property type="entry name" value="LysR_HTH_N"/>
</dbReference>
<dbReference type="AlphaFoldDB" id="A0AAE9Y6W7"/>
<dbReference type="Pfam" id="PF03466">
    <property type="entry name" value="LysR_substrate"/>
    <property type="match status" value="1"/>
</dbReference>
<name>A0AAE9Y6W7_9ACTN</name>
<evidence type="ECO:0000259" key="5">
    <source>
        <dbReference type="PROSITE" id="PS50931"/>
    </source>
</evidence>
<organism evidence="6 7">
    <name type="scientific">Iamia majanohamensis</name>
    <dbReference type="NCBI Taxonomy" id="467976"/>
    <lineage>
        <taxon>Bacteria</taxon>
        <taxon>Bacillati</taxon>
        <taxon>Actinomycetota</taxon>
        <taxon>Acidimicrobiia</taxon>
        <taxon>Acidimicrobiales</taxon>
        <taxon>Iamiaceae</taxon>
        <taxon>Iamia</taxon>
    </lineage>
</organism>
<dbReference type="Proteomes" id="UP001216390">
    <property type="component" value="Chromosome"/>
</dbReference>
<dbReference type="SUPFAM" id="SSF53850">
    <property type="entry name" value="Periplasmic binding protein-like II"/>
    <property type="match status" value="1"/>
</dbReference>
<evidence type="ECO:0000313" key="6">
    <source>
        <dbReference type="EMBL" id="WCO67662.1"/>
    </source>
</evidence>
<dbReference type="SUPFAM" id="SSF46785">
    <property type="entry name" value="Winged helix' DNA-binding domain"/>
    <property type="match status" value="1"/>
</dbReference>
<dbReference type="EMBL" id="CP116942">
    <property type="protein sequence ID" value="WCO67662.1"/>
    <property type="molecule type" value="Genomic_DNA"/>
</dbReference>
<dbReference type="Gene3D" id="3.40.190.10">
    <property type="entry name" value="Periplasmic binding protein-like II"/>
    <property type="match status" value="2"/>
</dbReference>
<dbReference type="InterPro" id="IPR036388">
    <property type="entry name" value="WH-like_DNA-bd_sf"/>
</dbReference>
<keyword evidence="4" id="KW-0804">Transcription</keyword>
<dbReference type="RefSeq" id="WP_272737183.1">
    <property type="nucleotide sequence ID" value="NZ_CP116942.1"/>
</dbReference>
<keyword evidence="7" id="KW-1185">Reference proteome</keyword>